<sequence length="137" mass="15292">MPADGYCALYCAIRSVVLANTLAALFSAALALSVALGRLPLAALFFYIAISLFTYVLYYLDKSAARRGSWRIQERTLHLCALLGGWPGALLARQHLRHKTRKQPFRSIFWVTVLTNLGLLIWLHTAEGTALLHRLPI</sequence>
<gene>
    <name evidence="2" type="ORF">HXX02_04680</name>
</gene>
<dbReference type="Proteomes" id="UP001205566">
    <property type="component" value="Unassembled WGS sequence"/>
</dbReference>
<feature type="transmembrane region" description="Helical" evidence="1">
    <location>
        <begin position="41"/>
        <end position="60"/>
    </location>
</feature>
<evidence type="ECO:0000313" key="3">
    <source>
        <dbReference type="Proteomes" id="UP001205566"/>
    </source>
</evidence>
<organism evidence="2 3">
    <name type="scientific">Microbulbifer elongatus</name>
    <dbReference type="NCBI Taxonomy" id="86173"/>
    <lineage>
        <taxon>Bacteria</taxon>
        <taxon>Pseudomonadati</taxon>
        <taxon>Pseudomonadota</taxon>
        <taxon>Gammaproteobacteria</taxon>
        <taxon>Cellvibrionales</taxon>
        <taxon>Microbulbiferaceae</taxon>
        <taxon>Microbulbifer</taxon>
    </lineage>
</organism>
<feature type="transmembrane region" description="Helical" evidence="1">
    <location>
        <begin position="107"/>
        <end position="125"/>
    </location>
</feature>
<dbReference type="Pfam" id="PF06961">
    <property type="entry name" value="DUF1294"/>
    <property type="match status" value="1"/>
</dbReference>
<reference evidence="2" key="1">
    <citation type="thesis" date="2020" institute="Technische Universitat Dresden" country="Dresden, Germany">
        <title>The Agarolytic System of Microbulbifer elongatus PORT2, Isolated from Batu Karas, Pangandaran West Java Indonesia.</title>
        <authorList>
            <person name="Anggraeni S.R."/>
        </authorList>
    </citation>
    <scope>NUCLEOTIDE SEQUENCE</scope>
    <source>
        <strain evidence="2">PORT2</strain>
    </source>
</reference>
<name>A0ABT1NXW9_9GAMM</name>
<evidence type="ECO:0000313" key="2">
    <source>
        <dbReference type="EMBL" id="MCQ3828729.1"/>
    </source>
</evidence>
<comment type="caution">
    <text evidence="2">The sequence shown here is derived from an EMBL/GenBank/DDBJ whole genome shotgun (WGS) entry which is preliminary data.</text>
</comment>
<dbReference type="InterPro" id="IPR010718">
    <property type="entry name" value="DUF1294"/>
</dbReference>
<protein>
    <submittedName>
        <fullName evidence="2">DUF1294 domain-containing protein</fullName>
    </submittedName>
</protein>
<feature type="transmembrane region" description="Helical" evidence="1">
    <location>
        <begin position="12"/>
        <end position="35"/>
    </location>
</feature>
<dbReference type="EMBL" id="JACASI010000013">
    <property type="protein sequence ID" value="MCQ3828729.1"/>
    <property type="molecule type" value="Genomic_DNA"/>
</dbReference>
<accession>A0ABT1NXW9</accession>
<proteinExistence type="predicted"/>
<keyword evidence="1" id="KW-1133">Transmembrane helix</keyword>
<keyword evidence="1" id="KW-0812">Transmembrane</keyword>
<evidence type="ECO:0000256" key="1">
    <source>
        <dbReference type="SAM" id="Phobius"/>
    </source>
</evidence>
<keyword evidence="3" id="KW-1185">Reference proteome</keyword>
<keyword evidence="1" id="KW-0472">Membrane</keyword>